<evidence type="ECO:0000256" key="1">
    <source>
        <dbReference type="SAM" id="MobiDB-lite"/>
    </source>
</evidence>
<feature type="domain" description="JmjC" evidence="2">
    <location>
        <begin position="549"/>
        <end position="722"/>
    </location>
</feature>
<feature type="compositionally biased region" description="Basic and acidic residues" evidence="1">
    <location>
        <begin position="232"/>
        <end position="251"/>
    </location>
</feature>
<accession>A0A8H7D463</accession>
<organism evidence="3 4">
    <name type="scientific">Mycena sanguinolenta</name>
    <dbReference type="NCBI Taxonomy" id="230812"/>
    <lineage>
        <taxon>Eukaryota</taxon>
        <taxon>Fungi</taxon>
        <taxon>Dikarya</taxon>
        <taxon>Basidiomycota</taxon>
        <taxon>Agaricomycotina</taxon>
        <taxon>Agaricomycetes</taxon>
        <taxon>Agaricomycetidae</taxon>
        <taxon>Agaricales</taxon>
        <taxon>Marasmiineae</taxon>
        <taxon>Mycenaceae</taxon>
        <taxon>Mycena</taxon>
    </lineage>
</organism>
<protein>
    <recommendedName>
        <fullName evidence="2">JmjC domain-containing protein</fullName>
    </recommendedName>
</protein>
<gene>
    <name evidence="3" type="ORF">MSAN_01189000</name>
</gene>
<reference evidence="3" key="1">
    <citation type="submission" date="2020-05" db="EMBL/GenBank/DDBJ databases">
        <title>Mycena genomes resolve the evolution of fungal bioluminescence.</title>
        <authorList>
            <person name="Tsai I.J."/>
        </authorList>
    </citation>
    <scope>NUCLEOTIDE SEQUENCE</scope>
    <source>
        <strain evidence="3">160909Yilan</strain>
    </source>
</reference>
<dbReference type="AlphaFoldDB" id="A0A8H7D463"/>
<dbReference type="EMBL" id="JACAZH010000008">
    <property type="protein sequence ID" value="KAF7361554.1"/>
    <property type="molecule type" value="Genomic_DNA"/>
</dbReference>
<dbReference type="Gene3D" id="2.60.120.650">
    <property type="entry name" value="Cupin"/>
    <property type="match status" value="1"/>
</dbReference>
<dbReference type="OrthoDB" id="3270451at2759"/>
<sequence length="981" mass="110241">MLRQSQACFQDNYTKLSGPSSARVSKKTELLNFWKNISRGNPLNNAIRNLSQVALVISLYMMGDIDLSLDGRAAYLLNSARSLNVHLTADEAQAAVASADPGLMMAPMLVAFAHSPLALLGHISYTTPHYQSRLPLLEMWRDLGNKHRLDLLDPLGRLEVILWRLIFRLALGQFTELQLLELFYKDDYVSQIIASEKHSLHPGYGLRFPGDQLEDAVETIEISDDEDQQEDQGEHVMPLRDKPAAEPEPPLKKRRTKSPVSGNAVNASAAVLQHPPQGALRKNAPTLPCVTIPSRTTVRKTGGDLEAYNNLRWLAVSKGWKIPLLREAETLFWDSQDPEQVLDPTVLHDLTSPDFTVEIEYWKFAPAPDNPSDPLVATRHEFFYRPFHETRSDSKYLRAIVASQPRKTWKSRKVQVPLHVHPDAQKFRIGDHVASAAGLPLKDQSLVYVVHEDTWMGFTPAQHQAILRTRAVLIIHKSPYLHDGEPLAFDEEGLEAFTHLDRLAFIQDLGARESGQKAPLQVGRPRDLLTCSKIRLERNSTIRKDLDPVSQRLNLLANTMPSKSLDLPPGWIGLATHEFACNWLENLSNVPEFVFPWKETNWTIFANGSAVTWIHTDVLFTVVTLPVGEKLWFLGRRRPDLPPDDLRGNIRSRSAFDSFNGYTDMSDAWVFEQVHLSPYTTLYMPASVPHCVISLTDCIGAGRHGIPASNISHCVFVTLHNTVLSSSTTNADHEPARRFLIRIFIFIVLAIVDPQNGDYKSSMPRTSRMKAHLPDLTTEEGVLDILALRSFVVLFLALNGSGYSYRVDRTDKFKRLLPLDDETAKELSLAWKLAHDLDAAISSSFTFSQKEVQQPSLEVRAPSSFTEAADIALITMAASMHRYLSETLEEDKEEWPQGFNPAAFKVQAKQMLVLFELHQSLDPELREAQLFADPVTICGTSDKSLSTEFARAVSNENCNYYMLQPWDSASLPFSLTIPSSL</sequence>
<proteinExistence type="predicted"/>
<keyword evidence="4" id="KW-1185">Reference proteome</keyword>
<dbReference type="PROSITE" id="PS51184">
    <property type="entry name" value="JMJC"/>
    <property type="match status" value="1"/>
</dbReference>
<dbReference type="Proteomes" id="UP000623467">
    <property type="component" value="Unassembled WGS sequence"/>
</dbReference>
<feature type="region of interest" description="Disordered" evidence="1">
    <location>
        <begin position="223"/>
        <end position="262"/>
    </location>
</feature>
<evidence type="ECO:0000313" key="3">
    <source>
        <dbReference type="EMBL" id="KAF7361554.1"/>
    </source>
</evidence>
<comment type="caution">
    <text evidence="3">The sequence shown here is derived from an EMBL/GenBank/DDBJ whole genome shotgun (WGS) entry which is preliminary data.</text>
</comment>
<dbReference type="InterPro" id="IPR003347">
    <property type="entry name" value="JmjC_dom"/>
</dbReference>
<evidence type="ECO:0000313" key="4">
    <source>
        <dbReference type="Proteomes" id="UP000623467"/>
    </source>
</evidence>
<dbReference type="SUPFAM" id="SSF51197">
    <property type="entry name" value="Clavaminate synthase-like"/>
    <property type="match status" value="1"/>
</dbReference>
<evidence type="ECO:0000259" key="2">
    <source>
        <dbReference type="PROSITE" id="PS51184"/>
    </source>
</evidence>
<name>A0A8H7D463_9AGAR</name>